<keyword evidence="5 6" id="KW-0687">Ribonucleoprotein</keyword>
<dbReference type="PANTHER" id="PTHR10744:SF1">
    <property type="entry name" value="SMALL RIBOSOMAL SUBUNIT PROTEIN US17M"/>
    <property type="match status" value="1"/>
</dbReference>
<protein>
    <recommendedName>
        <fullName evidence="6">Small ribosomal subunit protein uS17</fullName>
    </recommendedName>
</protein>
<comment type="function">
    <text evidence="6">One of the primary rRNA binding proteins, it binds specifically to the 5'-end of 16S ribosomal RNA.</text>
</comment>
<evidence type="ECO:0000256" key="5">
    <source>
        <dbReference type="ARBA" id="ARBA00023274"/>
    </source>
</evidence>
<evidence type="ECO:0000256" key="4">
    <source>
        <dbReference type="ARBA" id="ARBA00022980"/>
    </source>
</evidence>
<name>A0A1S8TVI4_9CLOT</name>
<sequence length="84" mass="9932">MERSLRKKRIGRVVSDKMEKTIVVAVETKVRHPLYGKTVNKTTKFKVHDEKNEAKINDRVSIMETRPLSKDKRWRLVEIVEKAK</sequence>
<evidence type="ECO:0000256" key="3">
    <source>
        <dbReference type="ARBA" id="ARBA00022884"/>
    </source>
</evidence>
<comment type="similarity">
    <text evidence="1 6">Belongs to the universal ribosomal protein uS17 family.</text>
</comment>
<dbReference type="RefSeq" id="WP_026886672.1">
    <property type="nucleotide sequence ID" value="NZ_LZZM01000053.1"/>
</dbReference>
<organism evidence="7 8">
    <name type="scientific">Clostridium puniceum</name>
    <dbReference type="NCBI Taxonomy" id="29367"/>
    <lineage>
        <taxon>Bacteria</taxon>
        <taxon>Bacillati</taxon>
        <taxon>Bacillota</taxon>
        <taxon>Clostridia</taxon>
        <taxon>Eubacteriales</taxon>
        <taxon>Clostridiaceae</taxon>
        <taxon>Clostridium</taxon>
    </lineage>
</organism>
<dbReference type="STRING" id="29367.CLPUN_09050"/>
<proteinExistence type="inferred from homology"/>
<comment type="caution">
    <text evidence="7">The sequence shown here is derived from an EMBL/GenBank/DDBJ whole genome shotgun (WGS) entry which is preliminary data.</text>
</comment>
<reference evidence="7 8" key="1">
    <citation type="submission" date="2016-05" db="EMBL/GenBank/DDBJ databases">
        <title>Microbial solvent formation.</title>
        <authorList>
            <person name="Poehlein A."/>
            <person name="Montoya Solano J.D."/>
            <person name="Flitsch S."/>
            <person name="Krabben P."/>
            <person name="Duerre P."/>
            <person name="Daniel R."/>
        </authorList>
    </citation>
    <scope>NUCLEOTIDE SEQUENCE [LARGE SCALE GENOMIC DNA]</scope>
    <source>
        <strain evidence="7 8">DSM 2619</strain>
    </source>
</reference>
<dbReference type="NCBIfam" id="TIGR03635">
    <property type="entry name" value="uS17_bact"/>
    <property type="match status" value="1"/>
</dbReference>
<dbReference type="EMBL" id="LZZM01000053">
    <property type="protein sequence ID" value="OOM81721.1"/>
    <property type="molecule type" value="Genomic_DNA"/>
</dbReference>
<dbReference type="GO" id="GO:0003735">
    <property type="term" value="F:structural constituent of ribosome"/>
    <property type="evidence" value="ECO:0007669"/>
    <property type="project" value="UniProtKB-UniRule"/>
</dbReference>
<dbReference type="PRINTS" id="PR00973">
    <property type="entry name" value="RIBOSOMALS17"/>
</dbReference>
<evidence type="ECO:0000313" key="8">
    <source>
        <dbReference type="Proteomes" id="UP000190890"/>
    </source>
</evidence>
<dbReference type="InterPro" id="IPR000266">
    <property type="entry name" value="Ribosomal_uS17"/>
</dbReference>
<dbReference type="GO" id="GO:0022627">
    <property type="term" value="C:cytosolic small ribosomal subunit"/>
    <property type="evidence" value="ECO:0007669"/>
    <property type="project" value="UniProtKB-UniRule"/>
</dbReference>
<comment type="subunit">
    <text evidence="6">Part of the 30S ribosomal subunit.</text>
</comment>
<dbReference type="AlphaFoldDB" id="A0A1S8TVI4"/>
<keyword evidence="4 6" id="KW-0689">Ribosomal protein</keyword>
<dbReference type="Proteomes" id="UP000190890">
    <property type="component" value="Unassembled WGS sequence"/>
</dbReference>
<dbReference type="FunFam" id="2.40.50.140:FF:000123">
    <property type="entry name" value="30S ribosomal protein S17"/>
    <property type="match status" value="1"/>
</dbReference>
<evidence type="ECO:0000256" key="6">
    <source>
        <dbReference type="HAMAP-Rule" id="MF_01345"/>
    </source>
</evidence>
<dbReference type="Pfam" id="PF00366">
    <property type="entry name" value="Ribosomal_S17"/>
    <property type="match status" value="1"/>
</dbReference>
<dbReference type="NCBIfam" id="NF004123">
    <property type="entry name" value="PRK05610.1"/>
    <property type="match status" value="1"/>
</dbReference>
<dbReference type="GO" id="GO:0019843">
    <property type="term" value="F:rRNA binding"/>
    <property type="evidence" value="ECO:0007669"/>
    <property type="project" value="UniProtKB-UniRule"/>
</dbReference>
<dbReference type="Gene3D" id="2.40.50.140">
    <property type="entry name" value="Nucleic acid-binding proteins"/>
    <property type="match status" value="1"/>
</dbReference>
<keyword evidence="2 6" id="KW-0699">rRNA-binding</keyword>
<dbReference type="InterPro" id="IPR012340">
    <property type="entry name" value="NA-bd_OB-fold"/>
</dbReference>
<keyword evidence="3 6" id="KW-0694">RNA-binding</keyword>
<dbReference type="OrthoDB" id="9811714at2"/>
<accession>A0A1S8TVI4</accession>
<evidence type="ECO:0000256" key="2">
    <source>
        <dbReference type="ARBA" id="ARBA00022730"/>
    </source>
</evidence>
<dbReference type="HAMAP" id="MF_01345_B">
    <property type="entry name" value="Ribosomal_uS17_B"/>
    <property type="match status" value="1"/>
</dbReference>
<dbReference type="InterPro" id="IPR019984">
    <property type="entry name" value="Ribosomal_uS17_bact/chlr"/>
</dbReference>
<dbReference type="CDD" id="cd00364">
    <property type="entry name" value="Ribosomal_uS17"/>
    <property type="match status" value="1"/>
</dbReference>
<keyword evidence="8" id="KW-1185">Reference proteome</keyword>
<evidence type="ECO:0000256" key="1">
    <source>
        <dbReference type="ARBA" id="ARBA00010254"/>
    </source>
</evidence>
<dbReference type="PANTHER" id="PTHR10744">
    <property type="entry name" value="40S RIBOSOMAL PROTEIN S11 FAMILY MEMBER"/>
    <property type="match status" value="1"/>
</dbReference>
<dbReference type="GO" id="GO:0006412">
    <property type="term" value="P:translation"/>
    <property type="evidence" value="ECO:0007669"/>
    <property type="project" value="UniProtKB-UniRule"/>
</dbReference>
<gene>
    <name evidence="6 7" type="primary">rpsQ</name>
    <name evidence="7" type="ORF">CLPUN_09050</name>
</gene>
<evidence type="ECO:0000313" key="7">
    <source>
        <dbReference type="EMBL" id="OOM81721.1"/>
    </source>
</evidence>
<dbReference type="SUPFAM" id="SSF50249">
    <property type="entry name" value="Nucleic acid-binding proteins"/>
    <property type="match status" value="1"/>
</dbReference>